<dbReference type="Pfam" id="PF22942">
    <property type="entry name" value="DUF7025"/>
    <property type="match status" value="1"/>
</dbReference>
<dbReference type="EMBL" id="LGRB01000008">
    <property type="protein sequence ID" value="OCT53972.1"/>
    <property type="molecule type" value="Genomic_DNA"/>
</dbReference>
<dbReference type="InterPro" id="IPR056599">
    <property type="entry name" value="AAA_lid_fung"/>
</dbReference>
<reference evidence="4" key="1">
    <citation type="submission" date="2015-07" db="EMBL/GenBank/DDBJ databases">
        <authorList>
            <person name="Teixeira M.M."/>
            <person name="Souza R.C."/>
            <person name="Almeida L.G."/>
            <person name="Vicente V.A."/>
            <person name="de Hoog S."/>
            <person name="Bocca A.L."/>
            <person name="de Almeida S.R."/>
            <person name="Vasconcelos A.T."/>
            <person name="Felipe M.S."/>
        </authorList>
    </citation>
    <scope>NUCLEOTIDE SEQUENCE [LARGE SCALE GENOMIC DNA]</scope>
    <source>
        <strain evidence="4">KSF</strain>
    </source>
</reference>
<comment type="caution">
    <text evidence="3">The sequence shown here is derived from an EMBL/GenBank/DDBJ whole genome shotgun (WGS) entry which is preliminary data.</text>
</comment>
<keyword evidence="4" id="KW-1185">Reference proteome</keyword>
<evidence type="ECO:0000256" key="1">
    <source>
        <dbReference type="SAM" id="MobiDB-lite"/>
    </source>
</evidence>
<feature type="compositionally biased region" description="Basic and acidic residues" evidence="1">
    <location>
        <begin position="50"/>
        <end position="66"/>
    </location>
</feature>
<dbReference type="OrthoDB" id="10042665at2759"/>
<dbReference type="SMART" id="SM00382">
    <property type="entry name" value="AAA"/>
    <property type="match status" value="1"/>
</dbReference>
<protein>
    <submittedName>
        <fullName evidence="3">ATPase family AAA domain-containing protein 3B</fullName>
    </submittedName>
</protein>
<accession>A0A1C1CZR4</accession>
<dbReference type="STRING" id="86049.A0A1C1CZR4"/>
<dbReference type="Proteomes" id="UP000094526">
    <property type="component" value="Unassembled WGS sequence"/>
</dbReference>
<dbReference type="PANTHER" id="PTHR46411">
    <property type="entry name" value="FAMILY ATPASE, PUTATIVE-RELATED"/>
    <property type="match status" value="1"/>
</dbReference>
<dbReference type="SUPFAM" id="SSF52540">
    <property type="entry name" value="P-loop containing nucleoside triphosphate hydrolases"/>
    <property type="match status" value="1"/>
</dbReference>
<dbReference type="InterPro" id="IPR027417">
    <property type="entry name" value="P-loop_NTPase"/>
</dbReference>
<dbReference type="Gene3D" id="3.40.50.300">
    <property type="entry name" value="P-loop containing nucleotide triphosphate hydrolases"/>
    <property type="match status" value="1"/>
</dbReference>
<dbReference type="InterPro" id="IPR054289">
    <property type="entry name" value="DUF7025"/>
</dbReference>
<dbReference type="CDD" id="cd19481">
    <property type="entry name" value="RecA-like_protease"/>
    <property type="match status" value="1"/>
</dbReference>
<dbReference type="PANTHER" id="PTHR46411:SF4">
    <property type="entry name" value="AAA+ ATPASE DOMAIN-CONTAINING PROTEIN"/>
    <property type="match status" value="1"/>
</dbReference>
<dbReference type="GO" id="GO:0016887">
    <property type="term" value="F:ATP hydrolysis activity"/>
    <property type="evidence" value="ECO:0007669"/>
    <property type="project" value="InterPro"/>
</dbReference>
<gene>
    <name evidence="3" type="ORF">CLCR_09517</name>
</gene>
<evidence type="ECO:0000259" key="2">
    <source>
        <dbReference type="SMART" id="SM00382"/>
    </source>
</evidence>
<name>A0A1C1CZR4_9EURO</name>
<feature type="region of interest" description="Disordered" evidence="1">
    <location>
        <begin position="1"/>
        <end position="99"/>
    </location>
</feature>
<feature type="region of interest" description="Disordered" evidence="1">
    <location>
        <begin position="179"/>
        <end position="207"/>
    </location>
</feature>
<sequence>MLYLPERLDNITAMDTHANGTTDGISTREPDSSKSGATGPPAPPELASAENKEPEPSRIDEHREIFDSGYDEIPSYTRRRRPRPPLIDDSDSSDSDFQGNIRHVASQYVREAIKYEEESRLVEEWSPDLETTKTGQAATRRNIPQVLWRVDVYRKGLGDRERPTVTFRNDCPYDLSLCQQLPTSTGRPSEAADTERTAKDVPAPRPDQPVFELETRVLEQSKAKGSKYQYGADVRESFEQLQIEKLAKTRMIIHSKALSDALASLVSYYPALPRSETPSLISEPYDLLMHHFTAIEDFVEGEDPRGVPKEAQDLNAAIDLERSKIAFEHMKLLYHFLKPQYENRIKPCLDGLSQAIPQISFDMLWYLFRPGEDVYVQSDDMISVCVVREVKSNLDQTKWLSSTTPSYWEVDAWHLVTNGARIARTKVTHQIDSYTGLRDVNSLPVCPVSYWDAADGGARREQILRRSEMYVSALKAGNMLASYDGPDLVTTRHYKGKVVVDVRRALTYDTDRTFTSPDLANVVDDYAQFAQYDHIYVNESEYAGDRGQARAALRRNLSGVKLAVSVEEIERDYYPVERSPDGNLDSAASIRTTELTEHQLLLLYPSTFAFGISSKQWMAVRVDRMQTISSSSESIENLVIDKDELNTIRALSNQQSSKIDSWSADFIAGKGSGQIILLHGPPGVGKTYTVESIAEWLHRPLLALTVADIGTRETKIEAELLKWFDLAEAWNAVLLVDEADIFLEQRKNRDLARNGLVSAFLRRMEYFNGLLFLTTNRVGQIDDAFISRVHVAISYPTLTADIRRKIWNGFFKKLVKERVGKIKVALNAKKWVLDNVESQDEMNGRDIRNALQTAIRLAEFEAIQDPDNNPNESIVVEEAHFRRVLDMSNKFHKYVNSIRREDEAKRAGLRGDRNDYAKDEDEGAEWPKAKNVRFV</sequence>
<dbReference type="Pfam" id="PF23232">
    <property type="entry name" value="AAA_lid_13"/>
    <property type="match status" value="1"/>
</dbReference>
<dbReference type="GO" id="GO:0005524">
    <property type="term" value="F:ATP binding"/>
    <property type="evidence" value="ECO:0007669"/>
    <property type="project" value="InterPro"/>
</dbReference>
<organism evidence="3 4">
    <name type="scientific">Cladophialophora carrionii</name>
    <dbReference type="NCBI Taxonomy" id="86049"/>
    <lineage>
        <taxon>Eukaryota</taxon>
        <taxon>Fungi</taxon>
        <taxon>Dikarya</taxon>
        <taxon>Ascomycota</taxon>
        <taxon>Pezizomycotina</taxon>
        <taxon>Eurotiomycetes</taxon>
        <taxon>Chaetothyriomycetidae</taxon>
        <taxon>Chaetothyriales</taxon>
        <taxon>Herpotrichiellaceae</taxon>
        <taxon>Cladophialophora</taxon>
    </lineage>
</organism>
<dbReference type="Pfam" id="PF00004">
    <property type="entry name" value="AAA"/>
    <property type="match status" value="1"/>
</dbReference>
<feature type="compositionally biased region" description="Basic and acidic residues" evidence="1">
    <location>
        <begin position="903"/>
        <end position="917"/>
    </location>
</feature>
<feature type="region of interest" description="Disordered" evidence="1">
    <location>
        <begin position="903"/>
        <end position="935"/>
    </location>
</feature>
<dbReference type="VEuPathDB" id="FungiDB:CLCR_09517"/>
<dbReference type="VEuPathDB" id="FungiDB:G647_00879"/>
<dbReference type="eggNOG" id="KOG0742">
    <property type="taxonomic scope" value="Eukaryota"/>
</dbReference>
<dbReference type="AlphaFoldDB" id="A0A1C1CZR4"/>
<proteinExistence type="predicted"/>
<evidence type="ECO:0000313" key="3">
    <source>
        <dbReference type="EMBL" id="OCT53972.1"/>
    </source>
</evidence>
<dbReference type="InterPro" id="IPR003593">
    <property type="entry name" value="AAA+_ATPase"/>
</dbReference>
<feature type="domain" description="AAA+ ATPase" evidence="2">
    <location>
        <begin position="672"/>
        <end position="797"/>
    </location>
</feature>
<dbReference type="InterPro" id="IPR003959">
    <property type="entry name" value="ATPase_AAA_core"/>
</dbReference>
<evidence type="ECO:0000313" key="4">
    <source>
        <dbReference type="Proteomes" id="UP000094526"/>
    </source>
</evidence>